<feature type="transmembrane region" description="Helical" evidence="1">
    <location>
        <begin position="151"/>
        <end position="171"/>
    </location>
</feature>
<keyword evidence="1" id="KW-0812">Transmembrane</keyword>
<dbReference type="EMBL" id="CACRST010000006">
    <property type="protein sequence ID" value="VYS74819.1"/>
    <property type="molecule type" value="Genomic_DNA"/>
</dbReference>
<proteinExistence type="predicted"/>
<protein>
    <recommendedName>
        <fullName evidence="2">B box-type domain-containing protein</fullName>
    </recommendedName>
</protein>
<evidence type="ECO:0000256" key="1">
    <source>
        <dbReference type="SAM" id="Phobius"/>
    </source>
</evidence>
<reference evidence="3" key="1">
    <citation type="submission" date="2019-11" db="EMBL/GenBank/DDBJ databases">
        <authorList>
            <person name="Feng L."/>
        </authorList>
    </citation>
    <scope>NUCLEOTIDE SEQUENCE</scope>
    <source>
        <strain evidence="3">BgluceraseaLFYP119</strain>
    </source>
</reference>
<evidence type="ECO:0000259" key="2">
    <source>
        <dbReference type="Pfam" id="PF00643"/>
    </source>
</evidence>
<name>A0A6N2R3G7_9FIRM</name>
<feature type="domain" description="B box-type" evidence="2">
    <location>
        <begin position="9"/>
        <end position="38"/>
    </location>
</feature>
<dbReference type="GO" id="GO:0008270">
    <property type="term" value="F:zinc ion binding"/>
    <property type="evidence" value="ECO:0007669"/>
    <property type="project" value="InterPro"/>
</dbReference>
<evidence type="ECO:0000313" key="3">
    <source>
        <dbReference type="EMBL" id="VYS74819.1"/>
    </source>
</evidence>
<organism evidence="3">
    <name type="scientific">Blautia glucerasea</name>
    <dbReference type="NCBI Taxonomy" id="536633"/>
    <lineage>
        <taxon>Bacteria</taxon>
        <taxon>Bacillati</taxon>
        <taxon>Bacillota</taxon>
        <taxon>Clostridia</taxon>
        <taxon>Lachnospirales</taxon>
        <taxon>Lachnospiraceae</taxon>
        <taxon>Blautia</taxon>
    </lineage>
</organism>
<keyword evidence="1" id="KW-1133">Transmembrane helix</keyword>
<dbReference type="Pfam" id="PF00643">
    <property type="entry name" value="zf-B_box"/>
    <property type="match status" value="1"/>
</dbReference>
<sequence>MGETENNKESKVCIYHPMKEAVTVCAKCGKWICEDCASAGLIRGGELKGRSLCFSCAEELVQKKLQKLSSGKDTKRKYWIRLAIGAVVGIAVGCLLAGNFPGSPIDTGIGGVLFRILWAITGVALLGAPREFMGNYWKMYMILKSLKYDGLFVRILKSIVKAVVSLLYSIFKTVWDVVAKLFEGKKREKYISDKIERNLKIKKCIMEYRTSCQDRNHSVEAETLHTQKQRELSEMLTVAVCEPE</sequence>
<feature type="transmembrane region" description="Helical" evidence="1">
    <location>
        <begin position="112"/>
        <end position="130"/>
    </location>
</feature>
<dbReference type="InterPro" id="IPR000315">
    <property type="entry name" value="Znf_B-box"/>
</dbReference>
<feature type="transmembrane region" description="Helical" evidence="1">
    <location>
        <begin position="78"/>
        <end position="100"/>
    </location>
</feature>
<gene>
    <name evidence="3" type="ORF">BGLFYP119_00415</name>
</gene>
<keyword evidence="1" id="KW-0472">Membrane</keyword>
<accession>A0A6N2R3G7</accession>
<dbReference type="AlphaFoldDB" id="A0A6N2R3G7"/>
<dbReference type="RefSeq" id="WP_156352369.1">
    <property type="nucleotide sequence ID" value="NZ_CACRST010000006.1"/>
</dbReference>